<feature type="region of interest" description="Disordered" evidence="1">
    <location>
        <begin position="1"/>
        <end position="81"/>
    </location>
</feature>
<name>A0A956NHQ4_UNCEI</name>
<comment type="caution">
    <text evidence="2">The sequence shown here is derived from an EMBL/GenBank/DDBJ whole genome shotgun (WGS) entry which is preliminary data.</text>
</comment>
<feature type="compositionally biased region" description="Basic and acidic residues" evidence="1">
    <location>
        <begin position="1"/>
        <end position="35"/>
    </location>
</feature>
<protein>
    <submittedName>
        <fullName evidence="2">Uncharacterized protein</fullName>
    </submittedName>
</protein>
<accession>A0A956NHQ4</accession>
<dbReference type="EMBL" id="JAGQHS010000411">
    <property type="protein sequence ID" value="MCA9759617.1"/>
    <property type="molecule type" value="Genomic_DNA"/>
</dbReference>
<organism evidence="2 3">
    <name type="scientific">Eiseniibacteriota bacterium</name>
    <dbReference type="NCBI Taxonomy" id="2212470"/>
    <lineage>
        <taxon>Bacteria</taxon>
        <taxon>Candidatus Eiseniibacteriota</taxon>
    </lineage>
</organism>
<evidence type="ECO:0000256" key="1">
    <source>
        <dbReference type="SAM" id="MobiDB-lite"/>
    </source>
</evidence>
<feature type="compositionally biased region" description="Basic and acidic residues" evidence="1">
    <location>
        <begin position="57"/>
        <end position="72"/>
    </location>
</feature>
<proteinExistence type="predicted"/>
<dbReference type="Proteomes" id="UP000739538">
    <property type="component" value="Unassembled WGS sequence"/>
</dbReference>
<reference evidence="2" key="1">
    <citation type="submission" date="2020-04" db="EMBL/GenBank/DDBJ databases">
        <authorList>
            <person name="Zhang T."/>
        </authorList>
    </citation>
    <scope>NUCLEOTIDE SEQUENCE</scope>
    <source>
        <strain evidence="2">HKST-UBA02</strain>
    </source>
</reference>
<reference evidence="2" key="2">
    <citation type="journal article" date="2021" name="Microbiome">
        <title>Successional dynamics and alternative stable states in a saline activated sludge microbial community over 9 years.</title>
        <authorList>
            <person name="Wang Y."/>
            <person name="Ye J."/>
            <person name="Ju F."/>
            <person name="Liu L."/>
            <person name="Boyd J.A."/>
            <person name="Deng Y."/>
            <person name="Parks D.H."/>
            <person name="Jiang X."/>
            <person name="Yin X."/>
            <person name="Woodcroft B.J."/>
            <person name="Tyson G.W."/>
            <person name="Hugenholtz P."/>
            <person name="Polz M.F."/>
            <person name="Zhang T."/>
        </authorList>
    </citation>
    <scope>NUCLEOTIDE SEQUENCE</scope>
    <source>
        <strain evidence="2">HKST-UBA02</strain>
    </source>
</reference>
<dbReference type="AlphaFoldDB" id="A0A956NHQ4"/>
<evidence type="ECO:0000313" key="3">
    <source>
        <dbReference type="Proteomes" id="UP000739538"/>
    </source>
</evidence>
<gene>
    <name evidence="2" type="ORF">KDA27_27725</name>
</gene>
<sequence length="81" mass="9797">MSRVARDRASRLREFTDAQQEYRETGDRDALERRNRAMRSGSPEDFRRAGEQIQEWSAREGEARRQKLRDLKYSGPRRKRR</sequence>
<evidence type="ECO:0000313" key="2">
    <source>
        <dbReference type="EMBL" id="MCA9759617.1"/>
    </source>
</evidence>